<dbReference type="AlphaFoldDB" id="A0A1Y2EIE4"/>
<gene>
    <name evidence="1" type="ORF">BCR38DRAFT_462356</name>
</gene>
<name>A0A1Y2EIE4_9PEZI</name>
<dbReference type="STRING" id="1141098.A0A1Y2EIE4"/>
<dbReference type="GeneID" id="63778830"/>
<dbReference type="Proteomes" id="UP000193689">
    <property type="component" value="Unassembled WGS sequence"/>
</dbReference>
<evidence type="ECO:0000313" key="2">
    <source>
        <dbReference type="Proteomes" id="UP000193689"/>
    </source>
</evidence>
<dbReference type="PANTHER" id="PTHR36156">
    <property type="entry name" value="SLR2101 PROTEIN"/>
    <property type="match status" value="1"/>
</dbReference>
<comment type="caution">
    <text evidence="1">The sequence shown here is derived from an EMBL/GenBank/DDBJ whole genome shotgun (WGS) entry which is preliminary data.</text>
</comment>
<dbReference type="InterPro" id="IPR036291">
    <property type="entry name" value="NAD(P)-bd_dom_sf"/>
</dbReference>
<dbReference type="CDD" id="cd02231">
    <property type="entry name" value="cupin_BLL6423-like"/>
    <property type="match status" value="1"/>
</dbReference>
<sequence length="444" mass="47493">MDISGNALVIGGGGIGRACAILLAREGASGVMIGDLDLEAARKVVDECFAVATNSGFRAESAQVDVSKEDSVSNIFDRMVDVFGRVDYSVNCAGVGAERPRDISSLPLSEFQRFVDVNLTGAFLVMRQASVAMRAQVPRPVSPSGAFPNRGTIRGVIVDLCSAASMAASNGILPYTTTKHGQLGLTRNSAIDNAPYQIRVNCICPSWTDTPMVRKANEGIEGHADFVNSKLPIGRIAIPEEVADAGLPRVVRHITTHNDEGKSMFLPIDVGDHHRELVNKSAIANILYSTHEHPVNLNGDADVKYARENEPGITVKNGTVCRLIDFAPGTVSPLHRVKSIDYAVVIEGVFKMVLDSGEERVLHRGDVAINRSTAHRWINVTGGGLLPARILFVLQDIRDLTIAGKNVDKDLGVLEKDYVGLPGHAGPAPLVGGGGNDEKFDSEF</sequence>
<dbReference type="RefSeq" id="XP_040720666.1">
    <property type="nucleotide sequence ID" value="XM_040862618.1"/>
</dbReference>
<dbReference type="SUPFAM" id="SSF51182">
    <property type="entry name" value="RmlC-like cupins"/>
    <property type="match status" value="1"/>
</dbReference>
<dbReference type="EMBL" id="MCFJ01000001">
    <property type="protein sequence ID" value="ORY71074.1"/>
    <property type="molecule type" value="Genomic_DNA"/>
</dbReference>
<dbReference type="Gene3D" id="2.60.120.10">
    <property type="entry name" value="Jelly Rolls"/>
    <property type="match status" value="1"/>
</dbReference>
<reference evidence="1 2" key="1">
    <citation type="submission" date="2016-07" db="EMBL/GenBank/DDBJ databases">
        <title>Pervasive Adenine N6-methylation of Active Genes in Fungi.</title>
        <authorList>
            <consortium name="DOE Joint Genome Institute"/>
            <person name="Mondo S.J."/>
            <person name="Dannebaum R.O."/>
            <person name="Kuo R.C."/>
            <person name="Labutti K."/>
            <person name="Haridas S."/>
            <person name="Kuo A."/>
            <person name="Salamov A."/>
            <person name="Ahrendt S.R."/>
            <person name="Lipzen A."/>
            <person name="Sullivan W."/>
            <person name="Andreopoulos W.B."/>
            <person name="Clum A."/>
            <person name="Lindquist E."/>
            <person name="Daum C."/>
            <person name="Ramamoorthy G.K."/>
            <person name="Gryganskyi A."/>
            <person name="Culley D."/>
            <person name="Magnuson J.K."/>
            <person name="James T.Y."/>
            <person name="O'Malley M.A."/>
            <person name="Stajich J.E."/>
            <person name="Spatafora J.W."/>
            <person name="Visel A."/>
            <person name="Grigoriev I.V."/>
        </authorList>
    </citation>
    <scope>NUCLEOTIDE SEQUENCE [LARGE SCALE GENOMIC DNA]</scope>
    <source>
        <strain evidence="1 2">CBS 129021</strain>
    </source>
</reference>
<dbReference type="PANTHER" id="PTHR36156:SF2">
    <property type="entry name" value="CUPIN TYPE-2 DOMAIN-CONTAINING PROTEIN"/>
    <property type="match status" value="1"/>
</dbReference>
<accession>A0A1Y2EIE4</accession>
<dbReference type="InterPro" id="IPR014710">
    <property type="entry name" value="RmlC-like_jellyroll"/>
</dbReference>
<dbReference type="InterPro" id="IPR047142">
    <property type="entry name" value="OryJ/VirC-like"/>
</dbReference>
<dbReference type="SUPFAM" id="SSF51735">
    <property type="entry name" value="NAD(P)-binding Rossmann-fold domains"/>
    <property type="match status" value="1"/>
</dbReference>
<dbReference type="InterPro" id="IPR002347">
    <property type="entry name" value="SDR_fam"/>
</dbReference>
<dbReference type="Pfam" id="PF00106">
    <property type="entry name" value="adh_short"/>
    <property type="match status" value="1"/>
</dbReference>
<keyword evidence="2" id="KW-1185">Reference proteome</keyword>
<dbReference type="PRINTS" id="PR00081">
    <property type="entry name" value="GDHRDH"/>
</dbReference>
<protein>
    <submittedName>
        <fullName evidence="1">Uncharacterized protein</fullName>
    </submittedName>
</protein>
<dbReference type="OrthoDB" id="5840532at2759"/>
<dbReference type="Gene3D" id="3.40.50.720">
    <property type="entry name" value="NAD(P)-binding Rossmann-like Domain"/>
    <property type="match status" value="1"/>
</dbReference>
<dbReference type="InParanoid" id="A0A1Y2EIE4"/>
<evidence type="ECO:0000313" key="1">
    <source>
        <dbReference type="EMBL" id="ORY71074.1"/>
    </source>
</evidence>
<organism evidence="1 2">
    <name type="scientific">Pseudomassariella vexata</name>
    <dbReference type="NCBI Taxonomy" id="1141098"/>
    <lineage>
        <taxon>Eukaryota</taxon>
        <taxon>Fungi</taxon>
        <taxon>Dikarya</taxon>
        <taxon>Ascomycota</taxon>
        <taxon>Pezizomycotina</taxon>
        <taxon>Sordariomycetes</taxon>
        <taxon>Xylariomycetidae</taxon>
        <taxon>Amphisphaeriales</taxon>
        <taxon>Pseudomassariaceae</taxon>
        <taxon>Pseudomassariella</taxon>
    </lineage>
</organism>
<proteinExistence type="predicted"/>
<dbReference type="CDD" id="cd05233">
    <property type="entry name" value="SDR_c"/>
    <property type="match status" value="1"/>
</dbReference>
<dbReference type="InterPro" id="IPR011051">
    <property type="entry name" value="RmlC_Cupin_sf"/>
</dbReference>